<keyword evidence="1" id="KW-0472">Membrane</keyword>
<proteinExistence type="predicted"/>
<organism evidence="2 3">
    <name type="scientific">Stephania cephalantha</name>
    <dbReference type="NCBI Taxonomy" id="152367"/>
    <lineage>
        <taxon>Eukaryota</taxon>
        <taxon>Viridiplantae</taxon>
        <taxon>Streptophyta</taxon>
        <taxon>Embryophyta</taxon>
        <taxon>Tracheophyta</taxon>
        <taxon>Spermatophyta</taxon>
        <taxon>Magnoliopsida</taxon>
        <taxon>Ranunculales</taxon>
        <taxon>Menispermaceae</taxon>
        <taxon>Menispermoideae</taxon>
        <taxon>Cissampelideae</taxon>
        <taxon>Stephania</taxon>
    </lineage>
</organism>
<dbReference type="EMBL" id="JBBNAG010000007">
    <property type="protein sequence ID" value="KAK9118447.1"/>
    <property type="molecule type" value="Genomic_DNA"/>
</dbReference>
<reference evidence="2 3" key="1">
    <citation type="submission" date="2024-01" db="EMBL/GenBank/DDBJ databases">
        <title>Genome assemblies of Stephania.</title>
        <authorList>
            <person name="Yang L."/>
        </authorList>
    </citation>
    <scope>NUCLEOTIDE SEQUENCE [LARGE SCALE GENOMIC DNA]</scope>
    <source>
        <strain evidence="2">JXDWG</strain>
        <tissue evidence="2">Leaf</tissue>
    </source>
</reference>
<dbReference type="Proteomes" id="UP001419268">
    <property type="component" value="Unassembled WGS sequence"/>
</dbReference>
<sequence length="103" mass="11625">MALHRLSEGMMILHYVLRPLSHFVAQLQRSFYHHSASLSSLFLFVSSPFSTASFPSSLDHHGFLCALLFPLISISCLCLSFSFSSFLFSMPLMWLQLHLSQAA</sequence>
<dbReference type="AlphaFoldDB" id="A0AAP0NSQ3"/>
<gene>
    <name evidence="2" type="ORF">Scep_016540</name>
</gene>
<evidence type="ECO:0000313" key="3">
    <source>
        <dbReference type="Proteomes" id="UP001419268"/>
    </source>
</evidence>
<feature type="transmembrane region" description="Helical" evidence="1">
    <location>
        <begin position="31"/>
        <end position="49"/>
    </location>
</feature>
<keyword evidence="1" id="KW-0812">Transmembrane</keyword>
<evidence type="ECO:0000256" key="1">
    <source>
        <dbReference type="SAM" id="Phobius"/>
    </source>
</evidence>
<keyword evidence="1" id="KW-1133">Transmembrane helix</keyword>
<feature type="transmembrane region" description="Helical" evidence="1">
    <location>
        <begin position="61"/>
        <end position="88"/>
    </location>
</feature>
<comment type="caution">
    <text evidence="2">The sequence shown here is derived from an EMBL/GenBank/DDBJ whole genome shotgun (WGS) entry which is preliminary data.</text>
</comment>
<protein>
    <submittedName>
        <fullName evidence="2">Uncharacterized protein</fullName>
    </submittedName>
</protein>
<keyword evidence="3" id="KW-1185">Reference proteome</keyword>
<name>A0AAP0NSQ3_9MAGN</name>
<accession>A0AAP0NSQ3</accession>
<evidence type="ECO:0000313" key="2">
    <source>
        <dbReference type="EMBL" id="KAK9118447.1"/>
    </source>
</evidence>